<evidence type="ECO:0000313" key="1">
    <source>
        <dbReference type="EMBL" id="MBD8269301.1"/>
    </source>
</evidence>
<gene>
    <name evidence="1" type="ORF">IFU03_05970</name>
</gene>
<sequence>MDQRIVDIIEWNSGWRTTGTNIEEFFARAALSESAEKPGIITLIKNDPSLASLLSGWQVIGLSRHRVTPELFASWIYKKGIDRCDFERELTEYIENDRFSAYGVVLLAGLEVDEPIELERFGRLTNIYQLPNKKLQLALTDSTDEHALFPQYSAALVIPMSHPVLIGQPSQGELPVAVSDVMKDLDDVINCLMLCSENSLAVQKVASSIIPADAVPSFGPAEWIHHSFHVRRKSIQLTASAIVVLLEQLENLGRLSEKHREHIRLPIKKLNEYYSCSDLSDSAVYLRTSLESLFLDNDSGELSHRLSIRAAIIMGGPIQRRLETYRMIKKAYEYGSKAVHRGRLVEKRNDEVRRTLDFAASVAKHAIKHFLASPIDDWITVELGGDIPAVVDRG</sequence>
<accession>A0AAE2U131</accession>
<name>A0AAE2U131_PSEFL</name>
<organism evidence="1 2">
    <name type="scientific">Pseudomonas fluorescens</name>
    <dbReference type="NCBI Taxonomy" id="294"/>
    <lineage>
        <taxon>Bacteria</taxon>
        <taxon>Pseudomonadati</taxon>
        <taxon>Pseudomonadota</taxon>
        <taxon>Gammaproteobacteria</taxon>
        <taxon>Pseudomonadales</taxon>
        <taxon>Pseudomonadaceae</taxon>
        <taxon>Pseudomonas</taxon>
    </lineage>
</organism>
<dbReference type="EMBL" id="JACYNJ010000003">
    <property type="protein sequence ID" value="MBD8269301.1"/>
    <property type="molecule type" value="Genomic_DNA"/>
</dbReference>
<dbReference type="Proteomes" id="UP000610293">
    <property type="component" value="Unassembled WGS sequence"/>
</dbReference>
<comment type="caution">
    <text evidence="1">The sequence shown here is derived from an EMBL/GenBank/DDBJ whole genome shotgun (WGS) entry which is preliminary data.</text>
</comment>
<reference evidence="1" key="1">
    <citation type="journal article" date="2020" name="FEMS Microbiol. Ecol.">
        <title>Temporal dynamics of bacterial communities during seed development and maturation.</title>
        <authorList>
            <person name="Chesneau G."/>
            <person name="Torres-Cortes G."/>
            <person name="Briand M."/>
            <person name="Darrasse A."/>
            <person name="Preveaux A."/>
            <person name="Marais C."/>
            <person name="Jacques M.A."/>
            <person name="Shade A."/>
            <person name="Barret M."/>
        </authorList>
    </citation>
    <scope>NUCLEOTIDE SEQUENCE</scope>
    <source>
        <strain evidence="1">CFBP13533</strain>
    </source>
</reference>
<evidence type="ECO:0000313" key="2">
    <source>
        <dbReference type="Proteomes" id="UP000610293"/>
    </source>
</evidence>
<dbReference type="AlphaFoldDB" id="A0AAE2U131"/>
<proteinExistence type="predicted"/>
<protein>
    <recommendedName>
        <fullName evidence="3">Apea-like HEPN domain-containing protein</fullName>
    </recommendedName>
</protein>
<evidence type="ECO:0008006" key="3">
    <source>
        <dbReference type="Google" id="ProtNLM"/>
    </source>
</evidence>
<dbReference type="RefSeq" id="WP_191955541.1">
    <property type="nucleotide sequence ID" value="NZ_JACYNJ010000003.1"/>
</dbReference>